<feature type="chain" id="PRO_5026931014" evidence="1">
    <location>
        <begin position="24"/>
        <end position="312"/>
    </location>
</feature>
<evidence type="ECO:0000256" key="1">
    <source>
        <dbReference type="SAM" id="SignalP"/>
    </source>
</evidence>
<dbReference type="GeneID" id="115879085"/>
<dbReference type="RefSeq" id="XP_030751593.1">
    <property type="nucleotide sequence ID" value="XM_030895733.1"/>
</dbReference>
<keyword evidence="2" id="KW-1185">Reference proteome</keyword>
<sequence length="312" mass="36788">MFGDKLFFIKTVFLLCCLSVSVSESSRSKKDVHHMIILDGKKTSPRYTKYVRHNLAKTKSARRPSIIDEDNITSATSFEHDISQELISKKKKQRYRHLKTHQQKNKKYKKENQNKFNHLNSESLEFTSNQNMYSAPHGKWIPVDSQEIIYNMDNIQNTANSYISGRIIYPDQIDITTLRPVYFNMHDDNLYPSFNRNYYPYNINQNQQIYTTQQPAKNTYTTNQHLYQYTTKEKYETAKNIQPIRGHHQLSPSNIVTIKYDIINQEDKIKQSDKNELDINTTESPQLKNDYSNQNISKQLPFGARTRIKIKN</sequence>
<proteinExistence type="predicted"/>
<keyword evidence="1" id="KW-0732">Signal</keyword>
<protein>
    <submittedName>
        <fullName evidence="3">Uncharacterized protein LOC115879085</fullName>
    </submittedName>
</protein>
<name>A0A6J2XJC2_SITOR</name>
<reference evidence="3" key="1">
    <citation type="submission" date="2025-08" db="UniProtKB">
        <authorList>
            <consortium name="RefSeq"/>
        </authorList>
    </citation>
    <scope>IDENTIFICATION</scope>
    <source>
        <tissue evidence="3">Gonads</tissue>
    </source>
</reference>
<dbReference type="KEGG" id="soy:115879085"/>
<dbReference type="InParanoid" id="A0A6J2XJC2"/>
<gene>
    <name evidence="3" type="primary">LOC115879085</name>
</gene>
<accession>A0A6J2XJC2</accession>
<dbReference type="Proteomes" id="UP000504635">
    <property type="component" value="Unplaced"/>
</dbReference>
<organism evidence="2 3">
    <name type="scientific">Sitophilus oryzae</name>
    <name type="common">Rice weevil</name>
    <name type="synonym">Curculio oryzae</name>
    <dbReference type="NCBI Taxonomy" id="7048"/>
    <lineage>
        <taxon>Eukaryota</taxon>
        <taxon>Metazoa</taxon>
        <taxon>Ecdysozoa</taxon>
        <taxon>Arthropoda</taxon>
        <taxon>Hexapoda</taxon>
        <taxon>Insecta</taxon>
        <taxon>Pterygota</taxon>
        <taxon>Neoptera</taxon>
        <taxon>Endopterygota</taxon>
        <taxon>Coleoptera</taxon>
        <taxon>Polyphaga</taxon>
        <taxon>Cucujiformia</taxon>
        <taxon>Curculionidae</taxon>
        <taxon>Dryophthorinae</taxon>
        <taxon>Sitophilus</taxon>
    </lineage>
</organism>
<dbReference type="AlphaFoldDB" id="A0A6J2XJC2"/>
<evidence type="ECO:0000313" key="3">
    <source>
        <dbReference type="RefSeq" id="XP_030751593.1"/>
    </source>
</evidence>
<feature type="signal peptide" evidence="1">
    <location>
        <begin position="1"/>
        <end position="23"/>
    </location>
</feature>
<evidence type="ECO:0000313" key="2">
    <source>
        <dbReference type="Proteomes" id="UP000504635"/>
    </source>
</evidence>